<dbReference type="PROSITE" id="PS51273">
    <property type="entry name" value="GATASE_TYPE_1"/>
    <property type="match status" value="1"/>
</dbReference>
<evidence type="ECO:0000256" key="5">
    <source>
        <dbReference type="ARBA" id="ARBA00022801"/>
    </source>
</evidence>
<dbReference type="PANTHER" id="PTHR11315:SF0">
    <property type="entry name" value="FOLATE GAMMA-GLUTAMYL HYDROLASE"/>
    <property type="match status" value="1"/>
</dbReference>
<dbReference type="PROSITE" id="PS51275">
    <property type="entry name" value="PEPTIDASE_C26_GGH"/>
    <property type="match status" value="1"/>
</dbReference>
<evidence type="ECO:0000256" key="3">
    <source>
        <dbReference type="ARBA" id="ARBA00022525"/>
    </source>
</evidence>
<dbReference type="SUPFAM" id="SSF52317">
    <property type="entry name" value="Class I glutamine amidotransferase-like"/>
    <property type="match status" value="1"/>
</dbReference>
<evidence type="ECO:0000256" key="6">
    <source>
        <dbReference type="PIRSR" id="PIRSR615527-1"/>
    </source>
</evidence>
<proteinExistence type="inferred from homology"/>
<name>A0A8J4Y2F7_CHIOP</name>
<dbReference type="GO" id="GO:0046900">
    <property type="term" value="P:tetrahydrofolylpolyglutamate metabolic process"/>
    <property type="evidence" value="ECO:0007669"/>
    <property type="project" value="TreeGrafter"/>
</dbReference>
<dbReference type="InterPro" id="IPR015527">
    <property type="entry name" value="Pept_C26_g-glut_hydrolase"/>
</dbReference>
<keyword evidence="3" id="KW-0964">Secreted</keyword>
<gene>
    <name evidence="9" type="primary">Ggh</name>
    <name evidence="9" type="ORF">GWK47_051128</name>
</gene>
<dbReference type="OrthoDB" id="64220at2759"/>
<feature type="active site" description="Nucleophile" evidence="6 7">
    <location>
        <position position="152"/>
    </location>
</feature>
<dbReference type="PANTHER" id="PTHR11315">
    <property type="entry name" value="PROTEASE FAMILY C26 GAMMA-GLUTAMYL HYDROLASE"/>
    <property type="match status" value="1"/>
</dbReference>
<keyword evidence="10" id="KW-1185">Reference proteome</keyword>
<keyword evidence="4 8" id="KW-0732">Signal</keyword>
<evidence type="ECO:0000256" key="7">
    <source>
        <dbReference type="PROSITE-ProRule" id="PRU00607"/>
    </source>
</evidence>
<feature type="active site" description="Proton donor" evidence="6">
    <location>
        <position position="263"/>
    </location>
</feature>
<dbReference type="PROSITE" id="PS51257">
    <property type="entry name" value="PROKAR_LIPOPROTEIN"/>
    <property type="match status" value="1"/>
</dbReference>
<organism evidence="9 10">
    <name type="scientific">Chionoecetes opilio</name>
    <name type="common">Atlantic snow crab</name>
    <name type="synonym">Cancer opilio</name>
    <dbReference type="NCBI Taxonomy" id="41210"/>
    <lineage>
        <taxon>Eukaryota</taxon>
        <taxon>Metazoa</taxon>
        <taxon>Ecdysozoa</taxon>
        <taxon>Arthropoda</taxon>
        <taxon>Crustacea</taxon>
        <taxon>Multicrustacea</taxon>
        <taxon>Malacostraca</taxon>
        <taxon>Eumalacostraca</taxon>
        <taxon>Eucarida</taxon>
        <taxon>Decapoda</taxon>
        <taxon>Pleocyemata</taxon>
        <taxon>Brachyura</taxon>
        <taxon>Eubrachyura</taxon>
        <taxon>Majoidea</taxon>
        <taxon>Majidae</taxon>
        <taxon>Chionoecetes</taxon>
    </lineage>
</organism>
<dbReference type="GO" id="GO:0034722">
    <property type="term" value="F:gamma-glutamyl-peptidase activity"/>
    <property type="evidence" value="ECO:0007669"/>
    <property type="project" value="UniProtKB-UniRule"/>
</dbReference>
<dbReference type="AlphaFoldDB" id="A0A8J4Y2F7"/>
<comment type="subcellular location">
    <subcellularLocation>
        <location evidence="1">Secreted</location>
        <location evidence="1">Extracellular space</location>
    </subcellularLocation>
</comment>
<comment type="caution">
    <text evidence="9">The sequence shown here is derived from an EMBL/GenBank/DDBJ whole genome shotgun (WGS) entry which is preliminary data.</text>
</comment>
<dbReference type="EC" id="3.4.19.9" evidence="7"/>
<dbReference type="GO" id="GO:0005576">
    <property type="term" value="C:extracellular region"/>
    <property type="evidence" value="ECO:0007669"/>
    <property type="project" value="UniProtKB-SubCell"/>
</dbReference>
<accession>A0A8J4Y2F7</accession>
<reference evidence="9" key="1">
    <citation type="submission" date="2020-07" db="EMBL/GenBank/DDBJ databases">
        <title>The High-quality genome of the commercially important snow crab, Chionoecetes opilio.</title>
        <authorList>
            <person name="Jeong J.-H."/>
            <person name="Ryu S."/>
        </authorList>
    </citation>
    <scope>NUCLEOTIDE SEQUENCE</scope>
    <source>
        <strain evidence="9">MADBK_172401_WGS</strain>
        <tissue evidence="9">Digestive gland</tissue>
    </source>
</reference>
<keyword evidence="5 7" id="KW-0378">Hydrolase</keyword>
<evidence type="ECO:0000256" key="2">
    <source>
        <dbReference type="ARBA" id="ARBA00011083"/>
    </source>
</evidence>
<dbReference type="GO" id="GO:0005773">
    <property type="term" value="C:vacuole"/>
    <property type="evidence" value="ECO:0007669"/>
    <property type="project" value="TreeGrafter"/>
</dbReference>
<dbReference type="EMBL" id="JACEEZ010015020">
    <property type="protein sequence ID" value="KAG0719127.1"/>
    <property type="molecule type" value="Genomic_DNA"/>
</dbReference>
<comment type="catalytic activity">
    <reaction evidence="7">
        <text>(6S)-5,6,7,8-tetrahydrofolyl-(gamma-L-Glu)(n) + (n-1) H2O = (6S)-5,6,7,8-tetrahydrofolate + (n-1) L-glutamate</text>
        <dbReference type="Rhea" id="RHEA:56784"/>
        <dbReference type="Rhea" id="RHEA-COMP:14738"/>
        <dbReference type="ChEBI" id="CHEBI:15377"/>
        <dbReference type="ChEBI" id="CHEBI:29985"/>
        <dbReference type="ChEBI" id="CHEBI:57453"/>
        <dbReference type="ChEBI" id="CHEBI:141005"/>
        <dbReference type="EC" id="3.4.19.9"/>
    </reaction>
</comment>
<feature type="active site" evidence="7">
    <location>
        <position position="263"/>
    </location>
</feature>
<dbReference type="Gene3D" id="3.40.50.880">
    <property type="match status" value="1"/>
</dbReference>
<sequence>MVSRVLPPLMLMGSLLLLLLLSACLGEPQRQVTEGPTRAATDAEELNLTPIIGVLAQELSKSMDEAVSPHNYTSYIAASYVKFYESAGARIVPVMINQDDDYYAMIAASLNGMIFPGGSASITDKSGYGRAGELLYRLLQERDPPVPLLATCLGFEMMMYLAGNGSYPLTRCYASSKADPLDLYTGWEESRMLGEAPEDVLEILTTTNATSNFHKYCVLPETFYDLSIDQDYILVSTSEDFHGVEYVSTVEHRTLPFYGVQWHPEKNLFEWAFSSIPHTSQAVQAAQYIANFFVEQARHNNQSFPTPEKEQAALIYNYCPVYTATRYRSSFQQCYFFE</sequence>
<dbReference type="Pfam" id="PF07722">
    <property type="entry name" value="Peptidase_C26"/>
    <property type="match status" value="1"/>
</dbReference>
<evidence type="ECO:0000313" key="10">
    <source>
        <dbReference type="Proteomes" id="UP000770661"/>
    </source>
</evidence>
<feature type="chain" id="PRO_5035168460" description="folate gamma-glutamyl hydrolase" evidence="8">
    <location>
        <begin position="27"/>
        <end position="338"/>
    </location>
</feature>
<evidence type="ECO:0000256" key="4">
    <source>
        <dbReference type="ARBA" id="ARBA00022729"/>
    </source>
</evidence>
<evidence type="ECO:0000256" key="1">
    <source>
        <dbReference type="ARBA" id="ARBA00004239"/>
    </source>
</evidence>
<evidence type="ECO:0000313" key="9">
    <source>
        <dbReference type="EMBL" id="KAG0719127.1"/>
    </source>
</evidence>
<comment type="similarity">
    <text evidence="2">Belongs to the peptidase C26 family.</text>
</comment>
<dbReference type="Proteomes" id="UP000770661">
    <property type="component" value="Unassembled WGS sequence"/>
</dbReference>
<protein>
    <recommendedName>
        <fullName evidence="7">folate gamma-glutamyl hydrolase</fullName>
        <ecNumber evidence="7">3.4.19.9</ecNumber>
    </recommendedName>
</protein>
<feature type="signal peptide" evidence="8">
    <location>
        <begin position="1"/>
        <end position="26"/>
    </location>
</feature>
<dbReference type="FunFam" id="3.40.50.880:FF:000024">
    <property type="entry name" value="Folate gamma-glutamyl hydrolase"/>
    <property type="match status" value="1"/>
</dbReference>
<dbReference type="InterPro" id="IPR011697">
    <property type="entry name" value="Peptidase_C26"/>
</dbReference>
<evidence type="ECO:0000256" key="8">
    <source>
        <dbReference type="SAM" id="SignalP"/>
    </source>
</evidence>
<dbReference type="InterPro" id="IPR029062">
    <property type="entry name" value="Class_I_gatase-like"/>
</dbReference>